<accession>A0A1B2EI55</accession>
<dbReference type="KEGG" id="moc:BB934_16755"/>
<name>A0A1B2EI55_9HYPH</name>
<dbReference type="RefSeq" id="WP_099510693.1">
    <property type="nucleotide sequence ID" value="NZ_CP016616.1"/>
</dbReference>
<dbReference type="EMBL" id="CP016616">
    <property type="protein sequence ID" value="ANY79673.1"/>
    <property type="molecule type" value="Genomic_DNA"/>
</dbReference>
<evidence type="ECO:0000313" key="1">
    <source>
        <dbReference type="EMBL" id="ANY79673.1"/>
    </source>
</evidence>
<sequence length="61" mass="6586">MARRFRLLALTVLALYACALAVLFVNQRSLLYPASDRRATASEAGLVGFQDLVLPTGFASV</sequence>
<dbReference type="OrthoDB" id="9986468at2"/>
<reference evidence="1" key="1">
    <citation type="submission" date="2016-07" db="EMBL/GenBank/DDBJ databases">
        <title>Microvirga ossetica sp. nov. a new species of rhizobia isolated from root nodules of the legume species Vicia alpestris Steven originated from North Ossetia region in the Caucasus.</title>
        <authorList>
            <person name="Safronova V.I."/>
            <person name="Kuznetsova I.G."/>
            <person name="Sazanova A.L."/>
            <person name="Belimov A."/>
            <person name="Andronov E."/>
            <person name="Osledkin Y.S."/>
            <person name="Onishchuk O.P."/>
            <person name="Kurchak O.N."/>
            <person name="Shaposhnikov A.I."/>
            <person name="Willems A."/>
            <person name="Tikhonovich I.A."/>
        </authorList>
    </citation>
    <scope>NUCLEOTIDE SEQUENCE [LARGE SCALE GENOMIC DNA]</scope>
    <source>
        <strain evidence="1">V5/3M</strain>
    </source>
</reference>
<proteinExistence type="predicted"/>
<protein>
    <submittedName>
        <fullName evidence="1">Uncharacterized protein</fullName>
    </submittedName>
</protein>
<gene>
    <name evidence="1" type="ORF">BB934_16755</name>
</gene>
<dbReference type="AlphaFoldDB" id="A0A1B2EI55"/>
<organism evidence="1">
    <name type="scientific">Microvirga ossetica</name>
    <dbReference type="NCBI Taxonomy" id="1882682"/>
    <lineage>
        <taxon>Bacteria</taxon>
        <taxon>Pseudomonadati</taxon>
        <taxon>Pseudomonadota</taxon>
        <taxon>Alphaproteobacteria</taxon>
        <taxon>Hyphomicrobiales</taxon>
        <taxon>Methylobacteriaceae</taxon>
        <taxon>Microvirga</taxon>
    </lineage>
</organism>
<dbReference type="PROSITE" id="PS51257">
    <property type="entry name" value="PROKAR_LIPOPROTEIN"/>
    <property type="match status" value="1"/>
</dbReference>